<protein>
    <recommendedName>
        <fullName evidence="6">SWIM-type domain-containing protein</fullName>
    </recommendedName>
</protein>
<dbReference type="InterPro" id="IPR004332">
    <property type="entry name" value="Transposase_MuDR"/>
</dbReference>
<evidence type="ECO:0000256" key="4">
    <source>
        <dbReference type="PROSITE-ProRule" id="PRU00325"/>
    </source>
</evidence>
<dbReference type="SMART" id="SM00575">
    <property type="entry name" value="ZnF_PMZ"/>
    <property type="match status" value="1"/>
</dbReference>
<feature type="compositionally biased region" description="Polar residues" evidence="5">
    <location>
        <begin position="1"/>
        <end position="19"/>
    </location>
</feature>
<keyword evidence="8" id="KW-1185">Reference proteome</keyword>
<dbReference type="Proteomes" id="UP000829196">
    <property type="component" value="Unassembled WGS sequence"/>
</dbReference>
<evidence type="ECO:0000259" key="6">
    <source>
        <dbReference type="PROSITE" id="PS50966"/>
    </source>
</evidence>
<dbReference type="InterPro" id="IPR018289">
    <property type="entry name" value="MULE_transposase_dom"/>
</dbReference>
<feature type="region of interest" description="Disordered" evidence="5">
    <location>
        <begin position="897"/>
        <end position="920"/>
    </location>
</feature>
<gene>
    <name evidence="7" type="ORF">KFK09_004261</name>
</gene>
<feature type="region of interest" description="Disordered" evidence="5">
    <location>
        <begin position="1"/>
        <end position="86"/>
    </location>
</feature>
<evidence type="ECO:0000256" key="5">
    <source>
        <dbReference type="SAM" id="MobiDB-lite"/>
    </source>
</evidence>
<keyword evidence="3" id="KW-0862">Zinc</keyword>
<feature type="compositionally biased region" description="Basic and acidic residues" evidence="5">
    <location>
        <begin position="63"/>
        <end position="75"/>
    </location>
</feature>
<accession>A0A8T3C5H4</accession>
<dbReference type="Pfam" id="PF03108">
    <property type="entry name" value="DBD_Tnp_Mut"/>
    <property type="match status" value="1"/>
</dbReference>
<keyword evidence="2 4" id="KW-0863">Zinc-finger</keyword>
<keyword evidence="1" id="KW-0479">Metal-binding</keyword>
<dbReference type="Pfam" id="PF10551">
    <property type="entry name" value="MULE"/>
    <property type="match status" value="1"/>
</dbReference>
<dbReference type="OrthoDB" id="680655at2759"/>
<feature type="compositionally biased region" description="Polar residues" evidence="5">
    <location>
        <begin position="897"/>
        <end position="909"/>
    </location>
</feature>
<dbReference type="PANTHER" id="PTHR31973">
    <property type="entry name" value="POLYPROTEIN, PUTATIVE-RELATED"/>
    <property type="match status" value="1"/>
</dbReference>
<dbReference type="EMBL" id="JAGYWB010000004">
    <property type="protein sequence ID" value="KAI0524871.1"/>
    <property type="molecule type" value="Genomic_DNA"/>
</dbReference>
<dbReference type="GO" id="GO:0008270">
    <property type="term" value="F:zinc ion binding"/>
    <property type="evidence" value="ECO:0007669"/>
    <property type="project" value="UniProtKB-KW"/>
</dbReference>
<dbReference type="AlphaFoldDB" id="A0A8T3C5H4"/>
<organism evidence="7 8">
    <name type="scientific">Dendrobium nobile</name>
    <name type="common">Orchid</name>
    <dbReference type="NCBI Taxonomy" id="94219"/>
    <lineage>
        <taxon>Eukaryota</taxon>
        <taxon>Viridiplantae</taxon>
        <taxon>Streptophyta</taxon>
        <taxon>Embryophyta</taxon>
        <taxon>Tracheophyta</taxon>
        <taxon>Spermatophyta</taxon>
        <taxon>Magnoliopsida</taxon>
        <taxon>Liliopsida</taxon>
        <taxon>Asparagales</taxon>
        <taxon>Orchidaceae</taxon>
        <taxon>Epidendroideae</taxon>
        <taxon>Malaxideae</taxon>
        <taxon>Dendrobiinae</taxon>
        <taxon>Dendrobium</taxon>
    </lineage>
</organism>
<evidence type="ECO:0000256" key="2">
    <source>
        <dbReference type="ARBA" id="ARBA00022771"/>
    </source>
</evidence>
<sequence>MSTSSPNSSCGVSTSSSIPSVGLRKDAAHVVRMQRVRSHYPVGQSGRRPSQSTQAGRWKSRWGRSEEEKTGEKGRTTHLRHAREKEGGGVIRVTRIDFALKKKDAFESSSPSPATCEIHPFNKNQIIPTASLEEVGKGGLGSVWGSRTGHRMEEKAQPSVIPLRYIPTSRRILPAKISGSQIACSRTQTIGIPFLSKTSACSCILPANEPARSESLLLTKTVLIACRFFLLLPGRVRQAACDRWSLSFLDALRLSLYIYPPNAFLIQYWRFIVAEFIEASNDNLRGEIVISVHEVEGQESISDIREVMTSKQMVECSFNEGISIAPSLSYKDIAVGTFFPDAKHFKHALRSIAIKENFGIRIKASDKTRVIATCSYEGCEWRIRASLCEDTQTFEIRRVYGVHTCPRINRAGNKLATTAWVANEIEEIVKRNPDIPPKDINNNLEKDYGLSLPYMKLWRSREHARDNIFGSIDENYKWVPTLHAELLNRNPGLHITYSYDKLDHSFRRFYVCFKVCEDGFLYGCRPLISLDACHLKSKHLGMLLSATSLDGNNGLFPLAFAVVETESKQTWLWFLQNLAESVGPHIEPISFISDMEKGLGDAIREIYPIAEHRICIRHLWKNLKKKFHCKDGHKIQGLVWAAGGAYTSIEYNEKLAELSVLSPTIYAYLTNLHYKWSRSQFILGIYHATNTSNSAESFNAWIVDARTKPVVDLIDTTRGKLMEQRLARKMASITWQRELVPHAEDYIREITTRKEHMLVRQSTNSKAEVESLHSRHIVDVESKECTCRIWQLTGLPCIHAVAFIGMKEHPLWHIYVHDLYFVYRYRMAYEGAIGALPDKDQWQVVEDVVDIGVPNTSRPRGRPEKRRIPNFLEKDKKVHKCSRCSLWGHHRSTCKNPLQNNDTMTQHENPLSKRKKLESRRTAETINDGVEFECLPVDGF</sequence>
<dbReference type="PROSITE" id="PS50966">
    <property type="entry name" value="ZF_SWIM"/>
    <property type="match status" value="1"/>
</dbReference>
<dbReference type="Pfam" id="PF04434">
    <property type="entry name" value="SWIM"/>
    <property type="match status" value="1"/>
</dbReference>
<evidence type="ECO:0000256" key="3">
    <source>
        <dbReference type="ARBA" id="ARBA00022833"/>
    </source>
</evidence>
<dbReference type="InterPro" id="IPR007527">
    <property type="entry name" value="Znf_SWIM"/>
</dbReference>
<comment type="caution">
    <text evidence="7">The sequence shown here is derived from an EMBL/GenBank/DDBJ whole genome shotgun (WGS) entry which is preliminary data.</text>
</comment>
<name>A0A8T3C5H4_DENNO</name>
<proteinExistence type="predicted"/>
<evidence type="ECO:0000313" key="8">
    <source>
        <dbReference type="Proteomes" id="UP000829196"/>
    </source>
</evidence>
<reference evidence="7" key="1">
    <citation type="journal article" date="2022" name="Front. Genet.">
        <title>Chromosome-Scale Assembly of the Dendrobium nobile Genome Provides Insights Into the Molecular Mechanism of the Biosynthesis of the Medicinal Active Ingredient of Dendrobium.</title>
        <authorList>
            <person name="Xu Q."/>
            <person name="Niu S.-C."/>
            <person name="Li K.-L."/>
            <person name="Zheng P.-J."/>
            <person name="Zhang X.-J."/>
            <person name="Jia Y."/>
            <person name="Liu Y."/>
            <person name="Niu Y.-X."/>
            <person name="Yu L.-H."/>
            <person name="Chen D.-F."/>
            <person name="Zhang G.-Q."/>
        </authorList>
    </citation>
    <scope>NUCLEOTIDE SEQUENCE</scope>
    <source>
        <tissue evidence="7">Leaf</tissue>
    </source>
</reference>
<dbReference type="PANTHER" id="PTHR31973:SF187">
    <property type="entry name" value="MUTATOR TRANSPOSASE MUDRA PROTEIN"/>
    <property type="match status" value="1"/>
</dbReference>
<evidence type="ECO:0000256" key="1">
    <source>
        <dbReference type="ARBA" id="ARBA00022723"/>
    </source>
</evidence>
<feature type="domain" description="SWIM-type" evidence="6">
    <location>
        <begin position="776"/>
        <end position="808"/>
    </location>
</feature>
<evidence type="ECO:0000313" key="7">
    <source>
        <dbReference type="EMBL" id="KAI0524871.1"/>
    </source>
</evidence>
<dbReference type="InterPro" id="IPR006564">
    <property type="entry name" value="Znf_PMZ"/>
</dbReference>